<organism evidence="2 3">
    <name type="scientific">Nitzschia inconspicua</name>
    <dbReference type="NCBI Taxonomy" id="303405"/>
    <lineage>
        <taxon>Eukaryota</taxon>
        <taxon>Sar</taxon>
        <taxon>Stramenopiles</taxon>
        <taxon>Ochrophyta</taxon>
        <taxon>Bacillariophyta</taxon>
        <taxon>Bacillariophyceae</taxon>
        <taxon>Bacillariophycidae</taxon>
        <taxon>Bacillariales</taxon>
        <taxon>Bacillariaceae</taxon>
        <taxon>Nitzschia</taxon>
    </lineage>
</organism>
<dbReference type="AlphaFoldDB" id="A0A9K3LZZ1"/>
<keyword evidence="3" id="KW-1185">Reference proteome</keyword>
<reference evidence="2" key="1">
    <citation type="journal article" date="2021" name="Sci. Rep.">
        <title>Diploid genomic architecture of Nitzschia inconspicua, an elite biomass production diatom.</title>
        <authorList>
            <person name="Oliver A."/>
            <person name="Podell S."/>
            <person name="Pinowska A."/>
            <person name="Traller J.C."/>
            <person name="Smith S.R."/>
            <person name="McClure R."/>
            <person name="Beliaev A."/>
            <person name="Bohutskyi P."/>
            <person name="Hill E.A."/>
            <person name="Rabines A."/>
            <person name="Zheng H."/>
            <person name="Allen L.Z."/>
            <person name="Kuo A."/>
            <person name="Grigoriev I.V."/>
            <person name="Allen A.E."/>
            <person name="Hazlebeck D."/>
            <person name="Allen E.E."/>
        </authorList>
    </citation>
    <scope>NUCLEOTIDE SEQUENCE</scope>
    <source>
        <strain evidence="2">Hildebrandi</strain>
    </source>
</reference>
<evidence type="ECO:0000256" key="1">
    <source>
        <dbReference type="SAM" id="MobiDB-lite"/>
    </source>
</evidence>
<feature type="compositionally biased region" description="Basic and acidic residues" evidence="1">
    <location>
        <begin position="1"/>
        <end position="13"/>
    </location>
</feature>
<sequence length="157" mass="17541">MLRGEITNEKSEEPPLQQQRHPVHENSNSHLRAVVPFCNGAKHLNKLMVFAHILYLSTYPLAKKSVGMVEIIESSDRCSNCPTSRKPKQKGEQPFVSGESPQSNVGVPERLISWDKPCLDSRGHRLPPHFAEIARMAEDNHLATLLDTLVQITGIGE</sequence>
<proteinExistence type="predicted"/>
<name>A0A9K3LZZ1_9STRA</name>
<dbReference type="Proteomes" id="UP000693970">
    <property type="component" value="Unassembled WGS sequence"/>
</dbReference>
<reference evidence="2" key="2">
    <citation type="submission" date="2021-04" db="EMBL/GenBank/DDBJ databases">
        <authorList>
            <person name="Podell S."/>
        </authorList>
    </citation>
    <scope>NUCLEOTIDE SEQUENCE</scope>
    <source>
        <strain evidence="2">Hildebrandi</strain>
    </source>
</reference>
<evidence type="ECO:0000313" key="3">
    <source>
        <dbReference type="Proteomes" id="UP000693970"/>
    </source>
</evidence>
<dbReference type="EMBL" id="JAGRRH010000004">
    <property type="protein sequence ID" value="KAG7371229.1"/>
    <property type="molecule type" value="Genomic_DNA"/>
</dbReference>
<feature type="compositionally biased region" description="Polar residues" evidence="1">
    <location>
        <begin position="16"/>
        <end position="26"/>
    </location>
</feature>
<comment type="caution">
    <text evidence="2">The sequence shown here is derived from an EMBL/GenBank/DDBJ whole genome shotgun (WGS) entry which is preliminary data.</text>
</comment>
<gene>
    <name evidence="2" type="ORF">IV203_019799</name>
</gene>
<accession>A0A9K3LZZ1</accession>
<feature type="region of interest" description="Disordered" evidence="1">
    <location>
        <begin position="1"/>
        <end position="26"/>
    </location>
</feature>
<evidence type="ECO:0000313" key="2">
    <source>
        <dbReference type="EMBL" id="KAG7371229.1"/>
    </source>
</evidence>
<feature type="region of interest" description="Disordered" evidence="1">
    <location>
        <begin position="77"/>
        <end position="106"/>
    </location>
</feature>
<protein>
    <submittedName>
        <fullName evidence="2">Uncharacterized protein</fullName>
    </submittedName>
</protein>